<comment type="caution">
    <text evidence="2">The sequence shown here is derived from an EMBL/GenBank/DDBJ whole genome shotgun (WGS) entry which is preliminary data.</text>
</comment>
<protein>
    <submittedName>
        <fullName evidence="2">Uncharacterized protein</fullName>
    </submittedName>
</protein>
<accession>A0A9Q0IQV0</accession>
<dbReference type="EMBL" id="JANIIK010000042">
    <property type="protein sequence ID" value="KAJ3606985.1"/>
    <property type="molecule type" value="Genomic_DNA"/>
</dbReference>
<feature type="region of interest" description="Disordered" evidence="1">
    <location>
        <begin position="1"/>
        <end position="86"/>
    </location>
</feature>
<keyword evidence="3" id="KW-1185">Reference proteome</keyword>
<reference evidence="2" key="1">
    <citation type="submission" date="2022-07" db="EMBL/GenBank/DDBJ databases">
        <title>Chromosome-level genome of Muraenolepis orangiensis.</title>
        <authorList>
            <person name="Kim J."/>
        </authorList>
    </citation>
    <scope>NUCLEOTIDE SEQUENCE</scope>
    <source>
        <strain evidence="2">KU_S4_2022</strain>
        <tissue evidence="2">Muscle</tissue>
    </source>
</reference>
<sequence>MLLGVAPCGSGRNGPFSVFTKRVNTPNRPGRRLDPHNPLLPGPKPTRIGILGRISSGDSNRAADGPSCLSRSSVGKEGKEGRACAK</sequence>
<evidence type="ECO:0000313" key="3">
    <source>
        <dbReference type="Proteomes" id="UP001148018"/>
    </source>
</evidence>
<dbReference type="Proteomes" id="UP001148018">
    <property type="component" value="Unassembled WGS sequence"/>
</dbReference>
<gene>
    <name evidence="2" type="ORF">NHX12_026500</name>
</gene>
<evidence type="ECO:0000313" key="2">
    <source>
        <dbReference type="EMBL" id="KAJ3606985.1"/>
    </source>
</evidence>
<evidence type="ECO:0000256" key="1">
    <source>
        <dbReference type="SAM" id="MobiDB-lite"/>
    </source>
</evidence>
<name>A0A9Q0IQV0_9TELE</name>
<proteinExistence type="predicted"/>
<organism evidence="2 3">
    <name type="scientific">Muraenolepis orangiensis</name>
    <name type="common">Patagonian moray cod</name>
    <dbReference type="NCBI Taxonomy" id="630683"/>
    <lineage>
        <taxon>Eukaryota</taxon>
        <taxon>Metazoa</taxon>
        <taxon>Chordata</taxon>
        <taxon>Craniata</taxon>
        <taxon>Vertebrata</taxon>
        <taxon>Euteleostomi</taxon>
        <taxon>Actinopterygii</taxon>
        <taxon>Neopterygii</taxon>
        <taxon>Teleostei</taxon>
        <taxon>Neoteleostei</taxon>
        <taxon>Acanthomorphata</taxon>
        <taxon>Zeiogadaria</taxon>
        <taxon>Gadariae</taxon>
        <taxon>Gadiformes</taxon>
        <taxon>Muraenolepidoidei</taxon>
        <taxon>Muraenolepididae</taxon>
        <taxon>Muraenolepis</taxon>
    </lineage>
</organism>
<feature type="compositionally biased region" description="Basic and acidic residues" evidence="1">
    <location>
        <begin position="74"/>
        <end position="86"/>
    </location>
</feature>
<dbReference type="AlphaFoldDB" id="A0A9Q0IQV0"/>